<dbReference type="EMBL" id="CP009451">
    <property type="protein sequence ID" value="AIR06407.1"/>
    <property type="molecule type" value="Genomic_DNA"/>
</dbReference>
<sequence length="80" mass="8976">MPASASIRVKKTVTVTLEPELIQEARAAGINLSQTLRNALKAEIKEIEAARWKKENEAAIDYLNQLTEENGLLSDTYRTF</sequence>
<evidence type="ECO:0000256" key="2">
    <source>
        <dbReference type="SAM" id="Coils"/>
    </source>
</evidence>
<dbReference type="KEGG" id="cnt:JT31_17855"/>
<feature type="coiled-coil region" evidence="2">
    <location>
        <begin position="30"/>
        <end position="69"/>
    </location>
</feature>
<evidence type="ECO:0000313" key="4">
    <source>
        <dbReference type="Proteomes" id="UP000029481"/>
    </source>
</evidence>
<dbReference type="OrthoDB" id="7219749at2"/>
<dbReference type="InterPro" id="IPR009956">
    <property type="entry name" value="Post-segregation_anti-tox_CcdA"/>
</dbReference>
<evidence type="ECO:0000256" key="1">
    <source>
        <dbReference type="ARBA" id="ARBA00022649"/>
    </source>
</evidence>
<name>A0A089Q178_9ENTR</name>
<accession>A0A089Q178</accession>
<keyword evidence="4" id="KW-1185">Reference proteome</keyword>
<proteinExistence type="predicted"/>
<protein>
    <submittedName>
        <fullName evidence="3">Antitoxin</fullName>
    </submittedName>
</protein>
<dbReference type="AlphaFoldDB" id="A0A089Q178"/>
<evidence type="ECO:0000313" key="3">
    <source>
        <dbReference type="EMBL" id="AIR06407.1"/>
    </source>
</evidence>
<keyword evidence="1" id="KW-1277">Toxin-antitoxin system</keyword>
<reference evidence="3 4" key="1">
    <citation type="submission" date="2014-09" db="EMBL/GenBank/DDBJ databases">
        <title>Cedecea neteri SSMD04 Genome Sequencing.</title>
        <authorList>
            <person name="Tan J.-Y."/>
        </authorList>
    </citation>
    <scope>NUCLEOTIDE SEQUENCE [LARGE SCALE GENOMIC DNA]</scope>
    <source>
        <strain evidence="3 4">SSMD04</strain>
    </source>
</reference>
<dbReference type="Pfam" id="PF07362">
    <property type="entry name" value="CcdA"/>
    <property type="match status" value="1"/>
</dbReference>
<dbReference type="RefSeq" id="WP_038480039.1">
    <property type="nucleotide sequence ID" value="NZ_CP009451.1"/>
</dbReference>
<gene>
    <name evidence="3" type="ORF">JT31_17855</name>
</gene>
<dbReference type="Proteomes" id="UP000029481">
    <property type="component" value="Chromosome"/>
</dbReference>
<keyword evidence="2" id="KW-0175">Coiled coil</keyword>
<organism evidence="3 4">
    <name type="scientific">Cedecea neteri</name>
    <dbReference type="NCBI Taxonomy" id="158822"/>
    <lineage>
        <taxon>Bacteria</taxon>
        <taxon>Pseudomonadati</taxon>
        <taxon>Pseudomonadota</taxon>
        <taxon>Gammaproteobacteria</taxon>
        <taxon>Enterobacterales</taxon>
        <taxon>Enterobacteriaceae</taxon>
        <taxon>Cedecea</taxon>
    </lineage>
</organism>